<gene>
    <name evidence="1" type="ORF">ABI_24140</name>
</gene>
<keyword evidence="2" id="KW-1185">Reference proteome</keyword>
<sequence length="106" mass="11196">MKALFAGLPQRFAAPSRPQAAAVLDGAWQSLVEMAELGRRGGHAETTLRQQAQRLGDSGFPALAQTILAALESGKDVSSPAFLTAVYAVALARGRTLDLPRLEPIL</sequence>
<reference evidence="2" key="1">
    <citation type="submission" date="2011-03" db="EMBL/GenBank/DDBJ databases">
        <title>Draft genome sequence of Brevundimonas diminuta.</title>
        <authorList>
            <person name="Brown P.J.B."/>
            <person name="Buechlein A."/>
            <person name="Hemmerich C."/>
            <person name="Brun Y.V."/>
        </authorList>
    </citation>
    <scope>NUCLEOTIDE SEQUENCE [LARGE SCALE GENOMIC DNA]</scope>
    <source>
        <strain evidence="2">C19</strain>
    </source>
</reference>
<evidence type="ECO:0000313" key="1">
    <source>
        <dbReference type="EMBL" id="EGF91001.1"/>
    </source>
</evidence>
<dbReference type="RefSeq" id="WP_006273186.1">
    <property type="nucleotide sequence ID" value="NZ_GL883078.1"/>
</dbReference>
<dbReference type="Proteomes" id="UP000006512">
    <property type="component" value="Unassembled WGS sequence"/>
</dbReference>
<accession>F4QNU3</accession>
<organism evidence="1 2">
    <name type="scientific">Asticcacaulis biprosthecium C19</name>
    <dbReference type="NCBI Taxonomy" id="715226"/>
    <lineage>
        <taxon>Bacteria</taxon>
        <taxon>Pseudomonadati</taxon>
        <taxon>Pseudomonadota</taxon>
        <taxon>Alphaproteobacteria</taxon>
        <taxon>Caulobacterales</taxon>
        <taxon>Caulobacteraceae</taxon>
        <taxon>Asticcacaulis</taxon>
    </lineage>
</organism>
<dbReference type="EMBL" id="GL883078">
    <property type="protein sequence ID" value="EGF91001.1"/>
    <property type="molecule type" value="Genomic_DNA"/>
</dbReference>
<evidence type="ECO:0000313" key="2">
    <source>
        <dbReference type="Proteomes" id="UP000006512"/>
    </source>
</evidence>
<dbReference type="HOGENOM" id="CLU_2217581_0_0_5"/>
<dbReference type="STRING" id="715226.ABI_24140"/>
<dbReference type="AlphaFoldDB" id="F4QNU3"/>
<name>F4QNU3_9CAUL</name>
<proteinExistence type="predicted"/>
<protein>
    <submittedName>
        <fullName evidence="1">Uncharacterized protein</fullName>
    </submittedName>
</protein>